<reference evidence="1" key="1">
    <citation type="journal article" date="2014" name="Front. Microbiol.">
        <title>High frequency of phylogenetically diverse reductive dehalogenase-homologous genes in deep subseafloor sedimentary metagenomes.</title>
        <authorList>
            <person name="Kawai M."/>
            <person name="Futagami T."/>
            <person name="Toyoda A."/>
            <person name="Takaki Y."/>
            <person name="Nishi S."/>
            <person name="Hori S."/>
            <person name="Arai W."/>
            <person name="Tsubouchi T."/>
            <person name="Morono Y."/>
            <person name="Uchiyama I."/>
            <person name="Ito T."/>
            <person name="Fujiyama A."/>
            <person name="Inagaki F."/>
            <person name="Takami H."/>
        </authorList>
    </citation>
    <scope>NUCLEOTIDE SEQUENCE</scope>
    <source>
        <strain evidence="1">Expedition CK06-06</strain>
    </source>
</reference>
<evidence type="ECO:0000313" key="1">
    <source>
        <dbReference type="EMBL" id="GAH40179.1"/>
    </source>
</evidence>
<organism evidence="1">
    <name type="scientific">marine sediment metagenome</name>
    <dbReference type="NCBI Taxonomy" id="412755"/>
    <lineage>
        <taxon>unclassified sequences</taxon>
        <taxon>metagenomes</taxon>
        <taxon>ecological metagenomes</taxon>
    </lineage>
</organism>
<dbReference type="PANTHER" id="PTHR41260">
    <property type="entry name" value="PROTEIN ECSC"/>
    <property type="match status" value="1"/>
</dbReference>
<name>X1GEZ6_9ZZZZ</name>
<dbReference type="PANTHER" id="PTHR41260:SF1">
    <property type="entry name" value="PROTEIN ECSC"/>
    <property type="match status" value="1"/>
</dbReference>
<protein>
    <recommendedName>
        <fullName evidence="2">Peptidase</fullName>
    </recommendedName>
</protein>
<accession>X1GEZ6</accession>
<evidence type="ECO:0008006" key="2">
    <source>
        <dbReference type="Google" id="ProtNLM"/>
    </source>
</evidence>
<feature type="non-terminal residue" evidence="1">
    <location>
        <position position="1"/>
    </location>
</feature>
<sequence>IGAVLGATVNTLFIDHFQQMAHGHFTVRRLERKYGSVAVKAAYQAIDASPAR</sequence>
<dbReference type="AlphaFoldDB" id="X1GEZ6"/>
<dbReference type="EMBL" id="BARU01012356">
    <property type="protein sequence ID" value="GAH40179.1"/>
    <property type="molecule type" value="Genomic_DNA"/>
</dbReference>
<comment type="caution">
    <text evidence="1">The sequence shown here is derived from an EMBL/GenBank/DDBJ whole genome shotgun (WGS) entry which is preliminary data.</text>
</comment>
<proteinExistence type="predicted"/>
<dbReference type="InterPro" id="IPR024787">
    <property type="entry name" value="EcsC"/>
</dbReference>
<gene>
    <name evidence="1" type="ORF">S03H2_22827</name>
</gene>